<name>A0A934KC84_9BACT</name>
<organism evidence="1 2">
    <name type="scientific">Candidatus Dormiibacter inghamiae</name>
    <dbReference type="NCBI Taxonomy" id="3127013"/>
    <lineage>
        <taxon>Bacteria</taxon>
        <taxon>Bacillati</taxon>
        <taxon>Candidatus Dormiibacterota</taxon>
        <taxon>Candidatus Dormibacteria</taxon>
        <taxon>Candidatus Dormibacterales</taxon>
        <taxon>Candidatus Dormibacteraceae</taxon>
        <taxon>Candidatus Dormiibacter</taxon>
    </lineage>
</organism>
<dbReference type="RefSeq" id="WP_338177804.1">
    <property type="nucleotide sequence ID" value="NZ_JAEKNQ010000024.1"/>
</dbReference>
<dbReference type="EMBL" id="JAEKNQ010000024">
    <property type="protein sequence ID" value="MBJ7602789.1"/>
    <property type="molecule type" value="Genomic_DNA"/>
</dbReference>
<dbReference type="InterPro" id="IPR021889">
    <property type="entry name" value="DUF3500"/>
</dbReference>
<proteinExistence type="predicted"/>
<reference evidence="1 2" key="1">
    <citation type="submission" date="2020-10" db="EMBL/GenBank/DDBJ databases">
        <title>Ca. Dormibacterota MAGs.</title>
        <authorList>
            <person name="Montgomery K."/>
        </authorList>
    </citation>
    <scope>NUCLEOTIDE SEQUENCE [LARGE SCALE GENOMIC DNA]</scope>
    <source>
        <strain evidence="1">SC8811_S16_3</strain>
    </source>
</reference>
<dbReference type="AlphaFoldDB" id="A0A934KC84"/>
<sequence>MRFGDLSGTQRGHFDDLLARFVERVLPGLVGFEMDRIETAGGVEALHFAWAGGTSLDHPHYFRIQGPATLIKFDNANHVHSVWRDPSNDFGADLMIQHHLEHDHGGAEEPE</sequence>
<dbReference type="PANTHER" id="PTHR37489:SF1">
    <property type="entry name" value="DUF3500 DOMAIN-CONTAINING PROTEIN"/>
    <property type="match status" value="1"/>
</dbReference>
<gene>
    <name evidence="1" type="ORF">JF888_06300</name>
</gene>
<dbReference type="Proteomes" id="UP000620075">
    <property type="component" value="Unassembled WGS sequence"/>
</dbReference>
<evidence type="ECO:0000313" key="1">
    <source>
        <dbReference type="EMBL" id="MBJ7602789.1"/>
    </source>
</evidence>
<protein>
    <submittedName>
        <fullName evidence="1">DUF3500 domain-containing protein</fullName>
    </submittedName>
</protein>
<evidence type="ECO:0000313" key="2">
    <source>
        <dbReference type="Proteomes" id="UP000620075"/>
    </source>
</evidence>
<dbReference type="Pfam" id="PF12006">
    <property type="entry name" value="DUF3500"/>
    <property type="match status" value="1"/>
</dbReference>
<dbReference type="PANTHER" id="PTHR37489">
    <property type="entry name" value="DUF3500 DOMAIN-CONTAINING PROTEIN"/>
    <property type="match status" value="1"/>
</dbReference>
<comment type="caution">
    <text evidence="1">The sequence shown here is derived from an EMBL/GenBank/DDBJ whole genome shotgun (WGS) entry which is preliminary data.</text>
</comment>
<accession>A0A934KC84</accession>